<sequence>MEILELKQGDELWVSNNLLIERMNNGFTAYKYVGRNRSICLSIRVICFDGDLNKALAKAKKNLASFYDKDFHNEHGGYISPITTLLKINTNIGN</sequence>
<organism evidence="1 2">
    <name type="scientific">Pasteurella phage PHB01</name>
    <dbReference type="NCBI Taxonomy" id="2006930"/>
    <lineage>
        <taxon>Viruses</taxon>
        <taxon>Duplodnaviria</taxon>
        <taxon>Heunggongvirae</taxon>
        <taxon>Uroviricota</taxon>
        <taxon>Caudoviricetes</taxon>
        <taxon>Autographivirales</taxon>
        <taxon>Autotranscriptaviridae</taxon>
        <taxon>Studiervirinae</taxon>
        <taxon>Wuhanvirus</taxon>
        <taxon>Wuhanvirus PHB01</taxon>
    </lineage>
</organism>
<protein>
    <submittedName>
        <fullName evidence="1">Uncharacterized protein</fullName>
    </submittedName>
</protein>
<keyword evidence="2" id="KW-1185">Reference proteome</keyword>
<dbReference type="EMBL" id="MF166859">
    <property type="protein sequence ID" value="ASD51017.1"/>
    <property type="molecule type" value="Genomic_DNA"/>
</dbReference>
<proteinExistence type="predicted"/>
<dbReference type="Proteomes" id="UP000222865">
    <property type="component" value="Segment"/>
</dbReference>
<dbReference type="KEGG" id="vg:54980954"/>
<accession>A0A218M4D9</accession>
<evidence type="ECO:0000313" key="2">
    <source>
        <dbReference type="Proteomes" id="UP000222865"/>
    </source>
</evidence>
<dbReference type="RefSeq" id="YP_009790789.1">
    <property type="nucleotide sequence ID" value="NC_047832.1"/>
</dbReference>
<reference evidence="1 2" key="1">
    <citation type="submission" date="2017-05" db="EMBL/GenBank/DDBJ databases">
        <title>Complete genome sequence of novel T7-like phage PHB01 against Capsular type D Pasteurella multocida.</title>
        <authorList>
            <person name="Chen Y."/>
            <person name="Sun E."/>
            <person name="Yang L."/>
            <person name="Song J."/>
            <person name="Wu B."/>
        </authorList>
    </citation>
    <scope>NUCLEOTIDE SEQUENCE [LARGE SCALE GENOMIC DNA]</scope>
</reference>
<dbReference type="GeneID" id="54980954"/>
<name>A0A218M4D9_9CAUD</name>
<evidence type="ECO:0000313" key="1">
    <source>
        <dbReference type="EMBL" id="ASD51017.1"/>
    </source>
</evidence>